<dbReference type="Proteomes" id="UP000789759">
    <property type="component" value="Unassembled WGS sequence"/>
</dbReference>
<gene>
    <name evidence="1" type="ORF">CPELLU_LOCUS16196</name>
</gene>
<sequence length="74" mass="8812">PNQPRKSITEWVLEKAQQNNTLSAYLKHSQMTNIQILDITEEYMDVVADFQKDDSKIELENRFMVLLRVPFNER</sequence>
<reference evidence="1" key="1">
    <citation type="submission" date="2021-06" db="EMBL/GenBank/DDBJ databases">
        <authorList>
            <person name="Kallberg Y."/>
            <person name="Tangrot J."/>
            <person name="Rosling A."/>
        </authorList>
    </citation>
    <scope>NUCLEOTIDE SEQUENCE</scope>
    <source>
        <strain evidence="1">FL966</strain>
    </source>
</reference>
<protein>
    <submittedName>
        <fullName evidence="1">3719_t:CDS:1</fullName>
    </submittedName>
</protein>
<accession>A0A9N9JEX0</accession>
<name>A0A9N9JEX0_9GLOM</name>
<comment type="caution">
    <text evidence="1">The sequence shown here is derived from an EMBL/GenBank/DDBJ whole genome shotgun (WGS) entry which is preliminary data.</text>
</comment>
<organism evidence="1 2">
    <name type="scientific">Cetraspora pellucida</name>
    <dbReference type="NCBI Taxonomy" id="1433469"/>
    <lineage>
        <taxon>Eukaryota</taxon>
        <taxon>Fungi</taxon>
        <taxon>Fungi incertae sedis</taxon>
        <taxon>Mucoromycota</taxon>
        <taxon>Glomeromycotina</taxon>
        <taxon>Glomeromycetes</taxon>
        <taxon>Diversisporales</taxon>
        <taxon>Gigasporaceae</taxon>
        <taxon>Cetraspora</taxon>
    </lineage>
</organism>
<dbReference type="AlphaFoldDB" id="A0A9N9JEX0"/>
<dbReference type="EMBL" id="CAJVQA010023194">
    <property type="protein sequence ID" value="CAG8777387.1"/>
    <property type="molecule type" value="Genomic_DNA"/>
</dbReference>
<feature type="non-terminal residue" evidence="1">
    <location>
        <position position="74"/>
    </location>
</feature>
<proteinExistence type="predicted"/>
<keyword evidence="2" id="KW-1185">Reference proteome</keyword>
<evidence type="ECO:0000313" key="1">
    <source>
        <dbReference type="EMBL" id="CAG8777387.1"/>
    </source>
</evidence>
<evidence type="ECO:0000313" key="2">
    <source>
        <dbReference type="Proteomes" id="UP000789759"/>
    </source>
</evidence>
<dbReference type="OrthoDB" id="2443808at2759"/>